<evidence type="ECO:0000256" key="2">
    <source>
        <dbReference type="ARBA" id="ARBA00047549"/>
    </source>
</evidence>
<dbReference type="PROSITE" id="PS00380">
    <property type="entry name" value="RHODANESE_1"/>
    <property type="match status" value="1"/>
</dbReference>
<dbReference type="RefSeq" id="WP_035057066.1">
    <property type="nucleotide sequence ID" value="NZ_AXCZ01000009.1"/>
</dbReference>
<keyword evidence="1" id="KW-0677">Repeat</keyword>
<evidence type="ECO:0000256" key="5">
    <source>
        <dbReference type="SAM" id="SignalP"/>
    </source>
</evidence>
<keyword evidence="5" id="KW-0732">Signal</keyword>
<sequence length="337" mass="36481">MTPTRTRYRLAPAALAAVLLTGACTVAEQDPQGAETPDATATTDTTDGATPATGFDDVVVDADWLEAHLDDPSVKIIEVSTEPGLYERGHIPGATNFVWHTDFVDTVNRDIVDGERFTELVQAAGVDEDTTIVLYGDKDNWFAAWGAWVFDIYGAQDVRLLDGGRTFWENDGRELAVTPPRHEAGTWVAAEADDTLRSRLPDVLAVANGEKEEVLVDIRSVAEFTGEVFAPEGVQELAVRAGHIPGAVNVPWVEAVAEDGRFRSVEELREIYADAGVDGSTPITVYCRIGERASHTWFVLNKILGYEAAVYDGSWTEYGNTVGVPIENPAGTVWGGV</sequence>
<name>A0A0A0C1Z8_9CELL</name>
<keyword evidence="8" id="KW-1185">Reference proteome</keyword>
<comment type="caution">
    <text evidence="7">The sequence shown here is derived from an EMBL/GenBank/DDBJ whole genome shotgun (WGS) entry which is preliminary data.</text>
</comment>
<accession>A0A0A0C1Z8</accession>
<dbReference type="InterPro" id="IPR036873">
    <property type="entry name" value="Rhodanese-like_dom_sf"/>
</dbReference>
<evidence type="ECO:0000256" key="3">
    <source>
        <dbReference type="RuleBase" id="RU000507"/>
    </source>
</evidence>
<feature type="signal peptide" evidence="5">
    <location>
        <begin position="1"/>
        <end position="27"/>
    </location>
</feature>
<evidence type="ECO:0000313" key="8">
    <source>
        <dbReference type="Proteomes" id="UP000054314"/>
    </source>
</evidence>
<dbReference type="PROSITE" id="PS50206">
    <property type="entry name" value="RHODANESE_3"/>
    <property type="match status" value="2"/>
</dbReference>
<dbReference type="SMART" id="SM00450">
    <property type="entry name" value="RHOD"/>
    <property type="match status" value="2"/>
</dbReference>
<dbReference type="Proteomes" id="UP000054314">
    <property type="component" value="Unassembled WGS sequence"/>
</dbReference>
<dbReference type="PANTHER" id="PTHR43855:SF1">
    <property type="entry name" value="THIOSULFATE SULFURTRANSFERASE"/>
    <property type="match status" value="1"/>
</dbReference>
<evidence type="ECO:0000313" key="7">
    <source>
        <dbReference type="EMBL" id="KGM14201.1"/>
    </source>
</evidence>
<feature type="domain" description="Rhodanese" evidence="6">
    <location>
        <begin position="70"/>
        <end position="177"/>
    </location>
</feature>
<dbReference type="PROSITE" id="PS00683">
    <property type="entry name" value="RHODANESE_2"/>
    <property type="match status" value="1"/>
</dbReference>
<protein>
    <recommendedName>
        <fullName evidence="3">Sulfurtransferase</fullName>
    </recommendedName>
</protein>
<dbReference type="InterPro" id="IPR001763">
    <property type="entry name" value="Rhodanese-like_dom"/>
</dbReference>
<dbReference type="CDD" id="cd01449">
    <property type="entry name" value="TST_Repeat_2"/>
    <property type="match status" value="1"/>
</dbReference>
<proteinExistence type="predicted"/>
<evidence type="ECO:0000256" key="4">
    <source>
        <dbReference type="SAM" id="MobiDB-lite"/>
    </source>
</evidence>
<dbReference type="SUPFAM" id="SSF52821">
    <property type="entry name" value="Rhodanese/Cell cycle control phosphatase"/>
    <property type="match status" value="2"/>
</dbReference>
<comment type="catalytic activity">
    <reaction evidence="2">
        <text>thiosulfate + hydrogen cyanide = thiocyanate + sulfite + 2 H(+)</text>
        <dbReference type="Rhea" id="RHEA:16881"/>
        <dbReference type="ChEBI" id="CHEBI:15378"/>
        <dbReference type="ChEBI" id="CHEBI:17359"/>
        <dbReference type="ChEBI" id="CHEBI:18022"/>
        <dbReference type="ChEBI" id="CHEBI:18407"/>
        <dbReference type="ChEBI" id="CHEBI:33542"/>
        <dbReference type="EC" id="2.8.1.1"/>
    </reaction>
</comment>
<dbReference type="OrthoDB" id="9781034at2"/>
<dbReference type="CDD" id="cd01448">
    <property type="entry name" value="TST_Repeat_1"/>
    <property type="match status" value="1"/>
</dbReference>
<dbReference type="GO" id="GO:0004792">
    <property type="term" value="F:thiosulfate-cyanide sulfurtransferase activity"/>
    <property type="evidence" value="ECO:0007669"/>
    <property type="project" value="UniProtKB-EC"/>
</dbReference>
<feature type="domain" description="Rhodanese" evidence="6">
    <location>
        <begin position="209"/>
        <end position="327"/>
    </location>
</feature>
<dbReference type="EMBL" id="AXCZ01000009">
    <property type="protein sequence ID" value="KGM14201.1"/>
    <property type="molecule type" value="Genomic_DNA"/>
</dbReference>
<keyword evidence="3 7" id="KW-0808">Transferase</keyword>
<organism evidence="7 8">
    <name type="scientific">Cellulomonas bogoriensis 69B4 = DSM 16987</name>
    <dbReference type="NCBI Taxonomy" id="1386082"/>
    <lineage>
        <taxon>Bacteria</taxon>
        <taxon>Bacillati</taxon>
        <taxon>Actinomycetota</taxon>
        <taxon>Actinomycetes</taxon>
        <taxon>Micrococcales</taxon>
        <taxon>Cellulomonadaceae</taxon>
        <taxon>Cellulomonas</taxon>
    </lineage>
</organism>
<evidence type="ECO:0000259" key="6">
    <source>
        <dbReference type="PROSITE" id="PS50206"/>
    </source>
</evidence>
<dbReference type="InterPro" id="IPR001307">
    <property type="entry name" value="Thiosulphate_STrfase_CS"/>
</dbReference>
<feature type="chain" id="PRO_5038422013" description="Sulfurtransferase" evidence="5">
    <location>
        <begin position="28"/>
        <end position="337"/>
    </location>
</feature>
<evidence type="ECO:0000256" key="1">
    <source>
        <dbReference type="ARBA" id="ARBA00022737"/>
    </source>
</evidence>
<dbReference type="InterPro" id="IPR051126">
    <property type="entry name" value="Thiosulfate_sulfurtransferase"/>
</dbReference>
<reference evidence="7 8" key="1">
    <citation type="submission" date="2013-08" db="EMBL/GenBank/DDBJ databases">
        <title>Genome sequencing of Cellulomonas bogoriensis 69B4.</title>
        <authorList>
            <person name="Chen F."/>
            <person name="Li Y."/>
            <person name="Wang G."/>
        </authorList>
    </citation>
    <scope>NUCLEOTIDE SEQUENCE [LARGE SCALE GENOMIC DNA]</scope>
    <source>
        <strain evidence="7 8">69B4</strain>
    </source>
</reference>
<feature type="region of interest" description="Disordered" evidence="4">
    <location>
        <begin position="29"/>
        <end position="52"/>
    </location>
</feature>
<gene>
    <name evidence="7" type="ORF">N869_01275</name>
</gene>
<dbReference type="AlphaFoldDB" id="A0A0A0C1Z8"/>
<dbReference type="PROSITE" id="PS51257">
    <property type="entry name" value="PROKAR_LIPOPROTEIN"/>
    <property type="match status" value="1"/>
</dbReference>
<dbReference type="Pfam" id="PF00581">
    <property type="entry name" value="Rhodanese"/>
    <property type="match status" value="2"/>
</dbReference>
<dbReference type="PANTHER" id="PTHR43855">
    <property type="entry name" value="THIOSULFATE SULFURTRANSFERASE"/>
    <property type="match status" value="1"/>
</dbReference>
<dbReference type="Gene3D" id="3.40.250.10">
    <property type="entry name" value="Rhodanese-like domain"/>
    <property type="match status" value="2"/>
</dbReference>